<name>A0AA88EBZ5_FICCA</name>
<evidence type="ECO:0000313" key="2">
    <source>
        <dbReference type="Proteomes" id="UP001187192"/>
    </source>
</evidence>
<dbReference type="EMBL" id="BTGU01012684">
    <property type="protein sequence ID" value="GMN71550.1"/>
    <property type="molecule type" value="Genomic_DNA"/>
</dbReference>
<reference evidence="1" key="1">
    <citation type="submission" date="2023-07" db="EMBL/GenBank/DDBJ databases">
        <title>draft genome sequence of fig (Ficus carica).</title>
        <authorList>
            <person name="Takahashi T."/>
            <person name="Nishimura K."/>
        </authorList>
    </citation>
    <scope>NUCLEOTIDE SEQUENCE</scope>
</reference>
<feature type="non-terminal residue" evidence="1">
    <location>
        <position position="74"/>
    </location>
</feature>
<dbReference type="AlphaFoldDB" id="A0AA88EBZ5"/>
<gene>
    <name evidence="1" type="ORF">TIFTF001_053420</name>
</gene>
<comment type="caution">
    <text evidence="1">The sequence shown here is derived from an EMBL/GenBank/DDBJ whole genome shotgun (WGS) entry which is preliminary data.</text>
</comment>
<evidence type="ECO:0000313" key="1">
    <source>
        <dbReference type="EMBL" id="GMN71550.1"/>
    </source>
</evidence>
<protein>
    <submittedName>
        <fullName evidence="1">Uncharacterized protein</fullName>
    </submittedName>
</protein>
<proteinExistence type="predicted"/>
<accession>A0AA88EBZ5</accession>
<keyword evidence="2" id="KW-1185">Reference proteome</keyword>
<dbReference type="Proteomes" id="UP001187192">
    <property type="component" value="Unassembled WGS sequence"/>
</dbReference>
<organism evidence="1 2">
    <name type="scientific">Ficus carica</name>
    <name type="common">Common fig</name>
    <dbReference type="NCBI Taxonomy" id="3494"/>
    <lineage>
        <taxon>Eukaryota</taxon>
        <taxon>Viridiplantae</taxon>
        <taxon>Streptophyta</taxon>
        <taxon>Embryophyta</taxon>
        <taxon>Tracheophyta</taxon>
        <taxon>Spermatophyta</taxon>
        <taxon>Magnoliopsida</taxon>
        <taxon>eudicotyledons</taxon>
        <taxon>Gunneridae</taxon>
        <taxon>Pentapetalae</taxon>
        <taxon>rosids</taxon>
        <taxon>fabids</taxon>
        <taxon>Rosales</taxon>
        <taxon>Moraceae</taxon>
        <taxon>Ficeae</taxon>
        <taxon>Ficus</taxon>
    </lineage>
</organism>
<sequence length="74" mass="8101">MLDHSCEYSEASLWLPCVSLSKALNLGLWPNVRRLTTGAWTGILPSSIFTTEDIGGRRVGDGLVHRSAKFSIVI</sequence>